<sequence length="573" mass="65285">MKTLAIIGMGPRGLYALENLLTQLAKTNQAIEILVFEACELPGSGNVWNHNQPDTNWINITERALSGLKERPQINYNNILIDGFPSYHNWCDFSQTSEDPDQFPPRRKLGIYLNERFNSIAKALRAYDRFKVINSKIIAIELNENYTVKIESTKNTWLCNDVLLTVGHQPTKPSKQLEKWEAHVNTFHDLKLFNEPYPVTELDHIRNKEHIVIGIRGFGLAMIDVMRYLAVNNYGNFKVTDSSTLETVYYKTKEQNLKLVPFSLDGLPMGPKPLNENIDNWYKPNASQLDFIRNKIEAFTNTEKDANTIDFLIQPLAEIGAQIFEQLNNKAVDHSLNSDTLKSVILDFLSDADYSHHLIQNSNISTYNLIRSYVNMALGNTKISLDYCIWQVWRHCQPMLYKTISHAKLSNETMNKIIDLDERSKRFSYGPPLESLQQILALADAKVLDLDYTNNPDIKLTENGWELKNKANKTLVCDIMVNSVLDSPQLLKINSPLIVNLLKNELIQPVHTDLGIETQDDGYVVSDDKNKQVPIAILGRIVKGSVLGVDAILECFGKRVEDWADGYVKRLNS</sequence>
<protein>
    <submittedName>
        <fullName evidence="2">FAD/NAD(P)-binding protein</fullName>
    </submittedName>
</protein>
<accession>A0ABR6Y0Z9</accession>
<organism evidence="2 3">
    <name type="scientific">Winogradskyella echinorum</name>
    <dbReference type="NCBI Taxonomy" id="538189"/>
    <lineage>
        <taxon>Bacteria</taxon>
        <taxon>Pseudomonadati</taxon>
        <taxon>Bacteroidota</taxon>
        <taxon>Flavobacteriia</taxon>
        <taxon>Flavobacteriales</taxon>
        <taxon>Flavobacteriaceae</taxon>
        <taxon>Winogradskyella</taxon>
    </lineage>
</organism>
<dbReference type="RefSeq" id="WP_186845525.1">
    <property type="nucleotide sequence ID" value="NZ_JACOME010000002.1"/>
</dbReference>
<dbReference type="SUPFAM" id="SSF51905">
    <property type="entry name" value="FAD/NAD(P)-binding domain"/>
    <property type="match status" value="1"/>
</dbReference>
<name>A0ABR6Y0Z9_9FLAO</name>
<dbReference type="InterPro" id="IPR036188">
    <property type="entry name" value="FAD/NAD-bd_sf"/>
</dbReference>
<evidence type="ECO:0000259" key="1">
    <source>
        <dbReference type="Pfam" id="PF13454"/>
    </source>
</evidence>
<evidence type="ECO:0000313" key="2">
    <source>
        <dbReference type="EMBL" id="MBC3846407.1"/>
    </source>
</evidence>
<dbReference type="PANTHER" id="PTHR40254:SF1">
    <property type="entry name" value="BLR0577 PROTEIN"/>
    <property type="match status" value="1"/>
</dbReference>
<comment type="caution">
    <text evidence="2">The sequence shown here is derived from an EMBL/GenBank/DDBJ whole genome shotgun (WGS) entry which is preliminary data.</text>
</comment>
<reference evidence="2 3" key="1">
    <citation type="submission" date="2020-08" db="EMBL/GenBank/DDBJ databases">
        <title>Winogradskyella ouciana sp. nov., isolated from the hadal seawater of the Mariana Trench.</title>
        <authorList>
            <person name="He X."/>
        </authorList>
    </citation>
    <scope>NUCLEOTIDE SEQUENCE [LARGE SCALE GENOMIC DNA]</scope>
    <source>
        <strain evidence="2 3">KCTC 22026</strain>
    </source>
</reference>
<feature type="domain" description="FAD-dependent urate hydroxylase HpyO/Asp monooxygenase CreE-like FAD/NAD(P)-binding" evidence="1">
    <location>
        <begin position="5"/>
        <end position="169"/>
    </location>
</feature>
<evidence type="ECO:0000313" key="3">
    <source>
        <dbReference type="Proteomes" id="UP000607435"/>
    </source>
</evidence>
<dbReference type="EMBL" id="JACOME010000002">
    <property type="protein sequence ID" value="MBC3846407.1"/>
    <property type="molecule type" value="Genomic_DNA"/>
</dbReference>
<dbReference type="PANTHER" id="PTHR40254">
    <property type="entry name" value="BLR0577 PROTEIN"/>
    <property type="match status" value="1"/>
</dbReference>
<dbReference type="InterPro" id="IPR038732">
    <property type="entry name" value="HpyO/CreE_NAD-binding"/>
</dbReference>
<dbReference type="InterPro" id="IPR052189">
    <property type="entry name" value="L-asp_N-monooxygenase_NS-form"/>
</dbReference>
<gene>
    <name evidence="2" type="ORF">H6H04_08450</name>
</gene>
<dbReference type="Pfam" id="PF13454">
    <property type="entry name" value="NAD_binding_9"/>
    <property type="match status" value="1"/>
</dbReference>
<proteinExistence type="predicted"/>
<dbReference type="Proteomes" id="UP000607435">
    <property type="component" value="Unassembled WGS sequence"/>
</dbReference>
<keyword evidence="3" id="KW-1185">Reference proteome</keyword>
<dbReference type="Gene3D" id="3.50.50.60">
    <property type="entry name" value="FAD/NAD(P)-binding domain"/>
    <property type="match status" value="1"/>
</dbReference>